<comment type="caution">
    <text evidence="1">The sequence shown here is derived from an EMBL/GenBank/DDBJ whole genome shotgun (WGS) entry which is preliminary data.</text>
</comment>
<dbReference type="Gene3D" id="3.90.550.10">
    <property type="entry name" value="Spore Coat Polysaccharide Biosynthesis Protein SpsA, Chain A"/>
    <property type="match status" value="1"/>
</dbReference>
<proteinExistence type="predicted"/>
<protein>
    <submittedName>
        <fullName evidence="1">Hemolytic protein HlpA-like protein</fullName>
    </submittedName>
</protein>
<dbReference type="AlphaFoldDB" id="A0A0G1A4U5"/>
<dbReference type="PATRIC" id="fig|1619039.3.peg.1138"/>
<dbReference type="InterPro" id="IPR029044">
    <property type="entry name" value="Nucleotide-diphossugar_trans"/>
</dbReference>
<accession>A0A0G1A4U5</accession>
<reference evidence="1 2" key="1">
    <citation type="journal article" date="2015" name="Nature">
        <title>rRNA introns, odd ribosomes, and small enigmatic genomes across a large radiation of phyla.</title>
        <authorList>
            <person name="Brown C.T."/>
            <person name="Hug L.A."/>
            <person name="Thomas B.C."/>
            <person name="Sharon I."/>
            <person name="Castelle C.J."/>
            <person name="Singh A."/>
            <person name="Wilkins M.J."/>
            <person name="Williams K.H."/>
            <person name="Banfield J.F."/>
        </authorList>
    </citation>
    <scope>NUCLEOTIDE SEQUENCE [LARGE SCALE GENOMIC DNA]</scope>
</reference>
<dbReference type="EMBL" id="LCDO01000018">
    <property type="protein sequence ID" value="KKS56017.1"/>
    <property type="molecule type" value="Genomic_DNA"/>
</dbReference>
<dbReference type="SUPFAM" id="SSF53448">
    <property type="entry name" value="Nucleotide-diphospho-sugar transferases"/>
    <property type="match status" value="1"/>
</dbReference>
<evidence type="ECO:0000313" key="2">
    <source>
        <dbReference type="Proteomes" id="UP000034837"/>
    </source>
</evidence>
<dbReference type="Proteomes" id="UP000034837">
    <property type="component" value="Unassembled WGS sequence"/>
</dbReference>
<sequence length="293" mass="34558">MEEKKFYTPILFIIFNRPDTTEIVFAEIKKVRPEKLFIAADGPRKDAPEDYKKCAQTREIIKKIDWPCDVKTLFQKENLGCGYGVSAAINWFFDFIEEGIILEDDCLPDQSFFYFCQELLTYYRNNKKIMHISGDNFQYGKKRGFSSYYFSEYTHIWGWATWRRAWKFFDFNCVSPEQKKSNWDKQWYLSVRKQKGLAVLPNVNLVSNIGIGGNSTHTKEPVHYANLPAKQMIFPLIHPKIIIRHRLADFFTNRDMFKGSFKRLVFQKLLDITPKPMKFIVKGFAGVMKKNEV</sequence>
<gene>
    <name evidence="1" type="ORF">UV20_C0018G0005</name>
</gene>
<evidence type="ECO:0000313" key="1">
    <source>
        <dbReference type="EMBL" id="KKS56017.1"/>
    </source>
</evidence>
<organism evidence="1 2">
    <name type="scientific">Candidatus Magasanikbacteria bacterium GW2011_GWA2_42_32</name>
    <dbReference type="NCBI Taxonomy" id="1619039"/>
    <lineage>
        <taxon>Bacteria</taxon>
        <taxon>Candidatus Magasanikiibacteriota</taxon>
    </lineage>
</organism>
<name>A0A0G1A4U5_9BACT</name>